<proteinExistence type="predicted"/>
<evidence type="ECO:0000256" key="1">
    <source>
        <dbReference type="SAM" id="SignalP"/>
    </source>
</evidence>
<dbReference type="AlphaFoldDB" id="A0AB38TZK4"/>
<dbReference type="Proteomes" id="UP001059745">
    <property type="component" value="Chromosome 2"/>
</dbReference>
<reference evidence="2" key="1">
    <citation type="submission" date="2022-09" db="EMBL/GenBank/DDBJ databases">
        <title>Genomic of Burkholderia gladioli.</title>
        <authorList>
            <person name="Wu H."/>
        </authorList>
    </citation>
    <scope>NUCLEOTIDE SEQUENCE</scope>
    <source>
        <strain evidence="2">ZN-S4</strain>
    </source>
</reference>
<evidence type="ECO:0000313" key="2">
    <source>
        <dbReference type="EMBL" id="UWX72994.1"/>
    </source>
</evidence>
<gene>
    <name evidence="2" type="ORF">NYZ96_31810</name>
</gene>
<dbReference type="EMBL" id="CP104215">
    <property type="protein sequence ID" value="UWX72994.1"/>
    <property type="molecule type" value="Genomic_DNA"/>
</dbReference>
<organism evidence="2 3">
    <name type="scientific">Burkholderia gladioli</name>
    <name type="common">Pseudomonas marginata</name>
    <name type="synonym">Phytomonas marginata</name>
    <dbReference type="NCBI Taxonomy" id="28095"/>
    <lineage>
        <taxon>Bacteria</taxon>
        <taxon>Pseudomonadati</taxon>
        <taxon>Pseudomonadota</taxon>
        <taxon>Betaproteobacteria</taxon>
        <taxon>Burkholderiales</taxon>
        <taxon>Burkholderiaceae</taxon>
        <taxon>Burkholderia</taxon>
    </lineage>
</organism>
<feature type="signal peptide" evidence="1">
    <location>
        <begin position="1"/>
        <end position="25"/>
    </location>
</feature>
<sequence>MPNHRIAMKHAVLCAAMLASGAAFAHASPEVCSGELSALILPPLERSSMKKQDIQLGIADESDGVYSVRLSLPAKGADNPDDQVTIGWVNLDTRAMKALDMTRDPDHPDLLAVDQAKYRKFVSDCLREAPSMTQRCDALDKQASQASTRLPPAQGRMIVVGDGRLPFHSAPDDSCRMPGVFILSGESVQADRTYRGFSSVVYLSARKNGPVKGWVRSDRLKAADSEPAAR</sequence>
<evidence type="ECO:0000313" key="3">
    <source>
        <dbReference type="Proteomes" id="UP001059745"/>
    </source>
</evidence>
<protein>
    <submittedName>
        <fullName evidence="2">Uncharacterized protein</fullName>
    </submittedName>
</protein>
<name>A0AB38TZK4_BURGA</name>
<feature type="chain" id="PRO_5044272410" evidence="1">
    <location>
        <begin position="26"/>
        <end position="230"/>
    </location>
</feature>
<dbReference type="RefSeq" id="WP_226284539.1">
    <property type="nucleotide sequence ID" value="NZ_CADESY010000001.1"/>
</dbReference>
<accession>A0AB38TZK4</accession>
<keyword evidence="1" id="KW-0732">Signal</keyword>